<feature type="transmembrane region" description="Helical" evidence="11">
    <location>
        <begin position="91"/>
        <end position="124"/>
    </location>
</feature>
<dbReference type="EC" id="7.1.1.9" evidence="10"/>
<dbReference type="Proteomes" id="UP000199077">
    <property type="component" value="Chromosome I"/>
</dbReference>
<gene>
    <name evidence="12" type="ORF">SAMN04489867_0715</name>
</gene>
<evidence type="ECO:0000256" key="2">
    <source>
        <dbReference type="ARBA" id="ARBA00004651"/>
    </source>
</evidence>
<evidence type="ECO:0000256" key="9">
    <source>
        <dbReference type="ARBA" id="ARBA00047816"/>
    </source>
</evidence>
<feature type="transmembrane region" description="Helical" evidence="11">
    <location>
        <begin position="33"/>
        <end position="53"/>
    </location>
</feature>
<dbReference type="GO" id="GO:0022900">
    <property type="term" value="P:electron transport chain"/>
    <property type="evidence" value="ECO:0007669"/>
    <property type="project" value="InterPro"/>
</dbReference>
<keyword evidence="6 10" id="KW-1278">Translocase</keyword>
<dbReference type="GO" id="GO:0004129">
    <property type="term" value="F:cytochrome-c oxidase activity"/>
    <property type="evidence" value="ECO:0007669"/>
    <property type="project" value="UniProtKB-EC"/>
</dbReference>
<keyword evidence="13" id="KW-1185">Reference proteome</keyword>
<accession>A0A1H0MUB2</accession>
<dbReference type="EMBL" id="LT629711">
    <property type="protein sequence ID" value="SDO83720.1"/>
    <property type="molecule type" value="Genomic_DNA"/>
</dbReference>
<dbReference type="InterPro" id="IPR021050">
    <property type="entry name" value="Cyt_c_oxidase_su4_actinobac"/>
</dbReference>
<protein>
    <recommendedName>
        <fullName evidence="10">Cytochrome c oxidase polypeptide 4</fullName>
        <ecNumber evidence="10">7.1.1.9</ecNumber>
    </recommendedName>
    <alternativeName>
        <fullName evidence="10">Cytochrome aa3 subunit 4</fullName>
    </alternativeName>
    <alternativeName>
        <fullName evidence="10">Cytochrome c oxidase polypeptide IV</fullName>
    </alternativeName>
</protein>
<evidence type="ECO:0000256" key="6">
    <source>
        <dbReference type="ARBA" id="ARBA00022967"/>
    </source>
</evidence>
<keyword evidence="8 10" id="KW-0472">Membrane</keyword>
<keyword evidence="4 10" id="KW-1003">Cell membrane</keyword>
<dbReference type="OrthoDB" id="5244617at2"/>
<evidence type="ECO:0000256" key="3">
    <source>
        <dbReference type="ARBA" id="ARBA00006870"/>
    </source>
</evidence>
<evidence type="ECO:0000256" key="4">
    <source>
        <dbReference type="ARBA" id="ARBA00022475"/>
    </source>
</evidence>
<comment type="catalytic activity">
    <reaction evidence="9 10">
        <text>4 Fe(II)-[cytochrome c] + O2 + 8 H(+)(in) = 4 Fe(III)-[cytochrome c] + 2 H2O + 4 H(+)(out)</text>
        <dbReference type="Rhea" id="RHEA:11436"/>
        <dbReference type="Rhea" id="RHEA-COMP:10350"/>
        <dbReference type="Rhea" id="RHEA-COMP:14399"/>
        <dbReference type="ChEBI" id="CHEBI:15377"/>
        <dbReference type="ChEBI" id="CHEBI:15378"/>
        <dbReference type="ChEBI" id="CHEBI:15379"/>
        <dbReference type="ChEBI" id="CHEBI:29033"/>
        <dbReference type="ChEBI" id="CHEBI:29034"/>
        <dbReference type="EC" id="7.1.1.9"/>
    </reaction>
</comment>
<dbReference type="PIRSF" id="PIRSF017385">
    <property type="entry name" value="CtaF"/>
    <property type="match status" value="1"/>
</dbReference>
<dbReference type="STRING" id="443156.SAMN04489867_0715"/>
<evidence type="ECO:0000313" key="12">
    <source>
        <dbReference type="EMBL" id="SDO83720.1"/>
    </source>
</evidence>
<evidence type="ECO:0000313" key="13">
    <source>
        <dbReference type="Proteomes" id="UP000199077"/>
    </source>
</evidence>
<evidence type="ECO:0000256" key="8">
    <source>
        <dbReference type="ARBA" id="ARBA00023136"/>
    </source>
</evidence>
<evidence type="ECO:0000256" key="7">
    <source>
        <dbReference type="ARBA" id="ARBA00022989"/>
    </source>
</evidence>
<comment type="subcellular location">
    <subcellularLocation>
        <location evidence="2">Cell membrane</location>
        <topology evidence="2">Multi-pass membrane protein</topology>
    </subcellularLocation>
</comment>
<evidence type="ECO:0000256" key="10">
    <source>
        <dbReference type="PIRNR" id="PIRNR017385"/>
    </source>
</evidence>
<dbReference type="AlphaFoldDB" id="A0A1H0MUB2"/>
<comment type="subunit">
    <text evidence="10">Associates with subunits I, II and III to form cytochrome c oxidase.</text>
</comment>
<reference evidence="13" key="1">
    <citation type="submission" date="2016-10" db="EMBL/GenBank/DDBJ databases">
        <authorList>
            <person name="Varghese N."/>
            <person name="Submissions S."/>
        </authorList>
    </citation>
    <scope>NUCLEOTIDE SEQUENCE [LARGE SCALE GENOMIC DNA]</scope>
    <source>
        <strain evidence="13">DSM 22329</strain>
    </source>
</reference>
<evidence type="ECO:0000256" key="11">
    <source>
        <dbReference type="SAM" id="Phobius"/>
    </source>
</evidence>
<evidence type="ECO:0000256" key="1">
    <source>
        <dbReference type="ARBA" id="ARBA00002536"/>
    </source>
</evidence>
<proteinExistence type="inferred from homology"/>
<comment type="similarity">
    <text evidence="3 10">Belongs to the cytochrome c oxidase bacterial subunit CtaF family.</text>
</comment>
<keyword evidence="7 11" id="KW-1133">Transmembrane helix</keyword>
<dbReference type="RefSeq" id="WP_091781576.1">
    <property type="nucleotide sequence ID" value="NZ_LT629711.1"/>
</dbReference>
<comment type="function">
    <text evidence="1 10">Part of cytochrome c oxidase, its function is unknown.</text>
</comment>
<organism evidence="12 13">
    <name type="scientific">Pedococcus dokdonensis</name>
    <dbReference type="NCBI Taxonomy" id="443156"/>
    <lineage>
        <taxon>Bacteria</taxon>
        <taxon>Bacillati</taxon>
        <taxon>Actinomycetota</taxon>
        <taxon>Actinomycetes</taxon>
        <taxon>Micrococcales</taxon>
        <taxon>Intrasporangiaceae</taxon>
        <taxon>Pedococcus</taxon>
    </lineage>
</organism>
<evidence type="ECO:0000256" key="5">
    <source>
        <dbReference type="ARBA" id="ARBA00022692"/>
    </source>
</evidence>
<dbReference type="GO" id="GO:0005886">
    <property type="term" value="C:plasma membrane"/>
    <property type="evidence" value="ECO:0007669"/>
    <property type="project" value="UniProtKB-SubCell"/>
</dbReference>
<keyword evidence="5 11" id="KW-0812">Transmembrane</keyword>
<sequence>MKIEYKLFVILAAFFAPVGLAYGIATDWKEPVGPAGLFLSAGLGAMIAFYLWATARRLPERPEDNPGGEIHEQEGEYGFFSPHSWWPLPLAGAAAICFLGLAVGWWLFIIGAAVGTVALVGWTFEYFKGPHAV</sequence>
<dbReference type="Pfam" id="PF12270">
    <property type="entry name" value="Cyt_c_ox_IV"/>
    <property type="match status" value="1"/>
</dbReference>
<name>A0A1H0MUB2_9MICO</name>